<dbReference type="PANTHER" id="PTHR14187">
    <property type="entry name" value="ALPHA KINASE/ELONGATION FACTOR 2 KINASE"/>
    <property type="match status" value="1"/>
</dbReference>
<protein>
    <submittedName>
        <fullName evidence="4">Hsp70 family protein</fullName>
    </submittedName>
</protein>
<reference evidence="4 5" key="1">
    <citation type="submission" date="2015-03" db="EMBL/GenBank/DDBJ databases">
        <title>RNA-seq based gene annotation and comparative genomics of four Zymoseptoria species reveal species-specific pathogenicity related genes and transposable element activity.</title>
        <authorList>
            <person name="Grandaubert J."/>
            <person name="Bhattacharyya A."/>
            <person name="Stukenbrock E.H."/>
        </authorList>
    </citation>
    <scope>NUCLEOTIDE SEQUENCE [LARGE SCALE GENOMIC DNA]</scope>
    <source>
        <strain evidence="4 5">Zb18110</strain>
    </source>
</reference>
<evidence type="ECO:0000313" key="5">
    <source>
        <dbReference type="Proteomes" id="UP000033647"/>
    </source>
</evidence>
<sequence>MVKRSKHISRPEAVGMEPTTQSVPHQRHRLIVGIDYGTTYSGVSFVTTDKSSIDDIHVVSSWPSQDAQSLWKVPTRIAYANENERRRLRADAWGCSVRPDMVSCSWTKLLLDNQATSSEHDDPYLRYAIEEGLLHIPKGKTPQEVCADFLGKLYHHVLEKIAAQIGEEFLNSTPIDCWVTVPAVWSDRASDMTVDAAKAAGFGCRPGDNVYMITEPEAAAIATFKTRTKPHAPNPPEAGENILVCDAGGGTVDISTYTIVATEPSLIFDEICVGVGGKCGSTFVDRNLHQLMVNRFGDNFASIEMRRKGPGSTFMESWERAKRSYRHGENNVNVDDVELGPLKIEGDHPPEFYDDDDGTIFLSSADMEGLFKPVVEQILKLIGDQVERVSHQGLRIKRLILVGGFADSHYLMQSVRAWGLRNGDIRVLCAAHPQAAIVQGAALRGLEGTAPRKKRMRRHYGFRLAMPFREGIDPENRAVYNRVDGIKRCQHRVDWMISKGTAIKGKASRRQTLYIDRAKGENMTLEIKLLSCSLDVPPDYGDSDRVDIVGTIKVDFTGVSKSKFSSRRTGNGIASSVLGTKHWNFEFELEVSFGAAQSNLTFRTLVEGVAQGSAHIDFD</sequence>
<organism evidence="4 5">
    <name type="scientific">Zymoseptoria brevis</name>
    <dbReference type="NCBI Taxonomy" id="1047168"/>
    <lineage>
        <taxon>Eukaryota</taxon>
        <taxon>Fungi</taxon>
        <taxon>Dikarya</taxon>
        <taxon>Ascomycota</taxon>
        <taxon>Pezizomycotina</taxon>
        <taxon>Dothideomycetes</taxon>
        <taxon>Dothideomycetidae</taxon>
        <taxon>Mycosphaerellales</taxon>
        <taxon>Mycosphaerellaceae</taxon>
        <taxon>Zymoseptoria</taxon>
    </lineage>
</organism>
<dbReference type="InterPro" id="IPR043129">
    <property type="entry name" value="ATPase_NBD"/>
</dbReference>
<gene>
    <name evidence="4" type="ORF">TI39_contig912g00002</name>
</gene>
<evidence type="ECO:0000256" key="2">
    <source>
        <dbReference type="ARBA" id="ARBA00022840"/>
    </source>
</evidence>
<comment type="caution">
    <text evidence="4">The sequence shown here is derived from an EMBL/GenBank/DDBJ whole genome shotgun (WGS) entry which is preliminary data.</text>
</comment>
<feature type="region of interest" description="Disordered" evidence="3">
    <location>
        <begin position="1"/>
        <end position="22"/>
    </location>
</feature>
<keyword evidence="2" id="KW-0067">ATP-binding</keyword>
<evidence type="ECO:0000313" key="4">
    <source>
        <dbReference type="EMBL" id="KJX95901.1"/>
    </source>
</evidence>
<dbReference type="GO" id="GO:0005524">
    <property type="term" value="F:ATP binding"/>
    <property type="evidence" value="ECO:0007669"/>
    <property type="project" value="UniProtKB-KW"/>
</dbReference>
<name>A0A0F4GES3_9PEZI</name>
<dbReference type="EMBL" id="LAFY01000904">
    <property type="protein sequence ID" value="KJX95901.1"/>
    <property type="molecule type" value="Genomic_DNA"/>
</dbReference>
<dbReference type="Gene3D" id="3.90.640.10">
    <property type="entry name" value="Actin, Chain A, domain 4"/>
    <property type="match status" value="1"/>
</dbReference>
<evidence type="ECO:0000256" key="1">
    <source>
        <dbReference type="ARBA" id="ARBA00022741"/>
    </source>
</evidence>
<proteinExistence type="predicted"/>
<dbReference type="PANTHER" id="PTHR14187:SF81">
    <property type="entry name" value="HSP70 FAMILY PROTEIN (AFU_ORTHOLOGUE AFUA_4G14040)"/>
    <property type="match status" value="1"/>
</dbReference>
<dbReference type="AlphaFoldDB" id="A0A0F4GES3"/>
<dbReference type="Proteomes" id="UP000033647">
    <property type="component" value="Unassembled WGS sequence"/>
</dbReference>
<evidence type="ECO:0000256" key="3">
    <source>
        <dbReference type="SAM" id="MobiDB-lite"/>
    </source>
</evidence>
<dbReference type="STRING" id="1047168.A0A0F4GES3"/>
<accession>A0A0F4GES3</accession>
<dbReference type="GO" id="GO:0140662">
    <property type="term" value="F:ATP-dependent protein folding chaperone"/>
    <property type="evidence" value="ECO:0007669"/>
    <property type="project" value="InterPro"/>
</dbReference>
<dbReference type="Pfam" id="PF00012">
    <property type="entry name" value="HSP70"/>
    <property type="match status" value="1"/>
</dbReference>
<dbReference type="PRINTS" id="PR00301">
    <property type="entry name" value="HEATSHOCK70"/>
</dbReference>
<dbReference type="CDD" id="cd10170">
    <property type="entry name" value="ASKHA_NBD_HSP70"/>
    <property type="match status" value="1"/>
</dbReference>
<keyword evidence="1" id="KW-0547">Nucleotide-binding</keyword>
<dbReference type="OrthoDB" id="2963168at2759"/>
<dbReference type="Gene3D" id="3.30.420.40">
    <property type="match status" value="2"/>
</dbReference>
<keyword evidence="5" id="KW-1185">Reference proteome</keyword>
<dbReference type="InterPro" id="IPR013126">
    <property type="entry name" value="Hsp_70_fam"/>
</dbReference>
<dbReference type="SUPFAM" id="SSF53067">
    <property type="entry name" value="Actin-like ATPase domain"/>
    <property type="match status" value="2"/>
</dbReference>